<dbReference type="Proteomes" id="UP000009022">
    <property type="component" value="Unassembled WGS sequence"/>
</dbReference>
<dbReference type="eggNOG" id="KOG2321">
    <property type="taxonomic scope" value="Eukaryota"/>
</dbReference>
<dbReference type="EMBL" id="DS985247">
    <property type="protein sequence ID" value="EDV23405.1"/>
    <property type="molecule type" value="Genomic_DNA"/>
</dbReference>
<dbReference type="InterPro" id="IPR056551">
    <property type="entry name" value="Beta-prop_NOL10_N"/>
</dbReference>
<dbReference type="Gene3D" id="2.130.10.10">
    <property type="entry name" value="YVTN repeat-like/Quinoprotein amine dehydrogenase"/>
    <property type="match status" value="1"/>
</dbReference>
<dbReference type="InParanoid" id="B3S2F0"/>
<keyword evidence="1" id="KW-0853">WD repeat</keyword>
<dbReference type="PANTHER" id="PTHR14927">
    <property type="entry name" value="NUCLEOLAR PROTEIN 10"/>
    <property type="match status" value="1"/>
</dbReference>
<dbReference type="KEGG" id="tad:TRIADDRAFT_50484"/>
<dbReference type="GO" id="GO:0005730">
    <property type="term" value="C:nucleolus"/>
    <property type="evidence" value="ECO:0000318"/>
    <property type="project" value="GO_Central"/>
</dbReference>
<reference evidence="4 5" key="1">
    <citation type="journal article" date="2008" name="Nature">
        <title>The Trichoplax genome and the nature of placozoans.</title>
        <authorList>
            <person name="Srivastava M."/>
            <person name="Begovic E."/>
            <person name="Chapman J."/>
            <person name="Putnam N.H."/>
            <person name="Hellsten U."/>
            <person name="Kawashima T."/>
            <person name="Kuo A."/>
            <person name="Mitros T."/>
            <person name="Salamov A."/>
            <person name="Carpenter M.L."/>
            <person name="Signorovitch A.Y."/>
            <person name="Moreno M.A."/>
            <person name="Kamm K."/>
            <person name="Grimwood J."/>
            <person name="Schmutz J."/>
            <person name="Shapiro H."/>
            <person name="Grigoriev I.V."/>
            <person name="Buss L.W."/>
            <person name="Schierwater B."/>
            <person name="Dellaporta S.L."/>
            <person name="Rokhsar D.S."/>
        </authorList>
    </citation>
    <scope>NUCLEOTIDE SEQUENCE [LARGE SCALE GENOMIC DNA]</scope>
    <source>
        <strain evidence="4 5">Grell-BS-1999</strain>
    </source>
</reference>
<organism evidence="4 5">
    <name type="scientific">Trichoplax adhaerens</name>
    <name type="common">Trichoplax reptans</name>
    <dbReference type="NCBI Taxonomy" id="10228"/>
    <lineage>
        <taxon>Eukaryota</taxon>
        <taxon>Metazoa</taxon>
        <taxon>Placozoa</taxon>
        <taxon>Uniplacotomia</taxon>
        <taxon>Trichoplacea</taxon>
        <taxon>Trichoplacidae</taxon>
        <taxon>Trichoplax</taxon>
    </lineage>
</organism>
<dbReference type="RefSeq" id="XP_002114315.1">
    <property type="nucleotide sequence ID" value="XM_002114279.1"/>
</dbReference>
<evidence type="ECO:0000259" key="3">
    <source>
        <dbReference type="Pfam" id="PF23098"/>
    </source>
</evidence>
<dbReference type="InterPro" id="IPR040382">
    <property type="entry name" value="NOL10/Enp2"/>
</dbReference>
<protein>
    <submittedName>
        <fullName evidence="4">Uncharacterized protein</fullName>
    </submittedName>
</protein>
<dbReference type="InterPro" id="IPR001680">
    <property type="entry name" value="WD40_rpt"/>
</dbReference>
<evidence type="ECO:0000256" key="1">
    <source>
        <dbReference type="PROSITE-ProRule" id="PRU00221"/>
    </source>
</evidence>
<dbReference type="Pfam" id="PF23098">
    <property type="entry name" value="Beta-prop_NOL10_N"/>
    <property type="match status" value="1"/>
</dbReference>
<evidence type="ECO:0000313" key="4">
    <source>
        <dbReference type="EMBL" id="EDV23405.1"/>
    </source>
</evidence>
<feature type="domain" description="Nucleolar protein 10-like N-terminal" evidence="3">
    <location>
        <begin position="1"/>
        <end position="358"/>
    </location>
</feature>
<dbReference type="OrthoDB" id="273340at2759"/>
<dbReference type="GO" id="GO:0032040">
    <property type="term" value="C:small-subunit processome"/>
    <property type="evidence" value="ECO:0000318"/>
    <property type="project" value="GO_Central"/>
</dbReference>
<dbReference type="FunFam" id="2.130.10.10:FF:000980">
    <property type="entry name" value="Nucleolar protein 10"/>
    <property type="match status" value="1"/>
</dbReference>
<dbReference type="Pfam" id="PF23097">
    <property type="entry name" value="NOL10_2nd"/>
    <property type="match status" value="1"/>
</dbReference>
<name>B3S2F0_TRIAD</name>
<dbReference type="PhylomeDB" id="B3S2F0"/>
<proteinExistence type="predicted"/>
<dbReference type="GO" id="GO:0000462">
    <property type="term" value="P:maturation of SSU-rRNA from tricistronic rRNA transcript (SSU-rRNA, 5.8S rRNA, LSU-rRNA)"/>
    <property type="evidence" value="ECO:0000318"/>
    <property type="project" value="GO_Central"/>
</dbReference>
<feature type="domain" description="Nucleolar protein 10-like second" evidence="2">
    <location>
        <begin position="362"/>
        <end position="409"/>
    </location>
</feature>
<gene>
    <name evidence="4" type="ORF">TRIADDRAFT_50484</name>
</gene>
<dbReference type="InterPro" id="IPR056550">
    <property type="entry name" value="NOL10_2nd"/>
</dbReference>
<dbReference type="GeneID" id="6755210"/>
<dbReference type="STRING" id="10228.B3S2F0"/>
<feature type="repeat" description="WD" evidence="1">
    <location>
        <begin position="172"/>
        <end position="204"/>
    </location>
</feature>
<evidence type="ECO:0000313" key="5">
    <source>
        <dbReference type="Proteomes" id="UP000009022"/>
    </source>
</evidence>
<keyword evidence="5" id="KW-1185">Reference proteome</keyword>
<dbReference type="InterPro" id="IPR015943">
    <property type="entry name" value="WD40/YVTN_repeat-like_dom_sf"/>
</dbReference>
<dbReference type="AlphaFoldDB" id="B3S2F0"/>
<evidence type="ECO:0000259" key="2">
    <source>
        <dbReference type="Pfam" id="PF23097"/>
    </source>
</evidence>
<dbReference type="CTD" id="6755210"/>
<dbReference type="InterPro" id="IPR036322">
    <property type="entry name" value="WD40_repeat_dom_sf"/>
</dbReference>
<dbReference type="HOGENOM" id="CLU_009923_1_1_1"/>
<dbReference type="PANTHER" id="PTHR14927:SF0">
    <property type="entry name" value="NUCLEOLAR PROTEIN 10"/>
    <property type="match status" value="1"/>
</dbReference>
<dbReference type="SMART" id="SM00320">
    <property type="entry name" value="WD40"/>
    <property type="match status" value="4"/>
</dbReference>
<dbReference type="FunCoup" id="B3S2F0">
    <property type="interactions" value="2434"/>
</dbReference>
<dbReference type="OMA" id="GYFMDVR"/>
<sequence length="447" mass="52162">MQVSAPNDIKIYNLSAGKSLPEWLSERRRRSLVKRDIDLQRRIELIQDFTMPGVSHRIKVSRDGQYILATGTYQPRVRCYDVSQLSLKFERCMNSQVIQFDLLNDDYTKMIFMHDDRYIEFHNKGGSHYQCRIPCFGRDMAYHYPSCDLYIVGVSNEIYRLNLELGRFMAPLKTNSRATNCCQINPEHQFLTIGTEDGTVEVWDPRSRNREGLLDTNLSADGHHEITAVKYRDGLNLALGTSTGKVLVYDIRNQRPYVTKDHEYGEPIKSLEFNHDQDYVLSADSKIMKIWQRQTGKLFTYIQPETDINSLCTYPNSGLLFFATEAPNMLVYYIPELGPAPRWCGFLDNLTEELEEDQQPTVYEDYKFVTVQDLESLGLSHLIGTNLLRAYMHGFFIDIRLYHRAKAIIEPFAFNEYRKQRINQQLDKERESRAFKKNEVVKALYTL</sequence>
<accession>B3S2F0</accession>
<dbReference type="PROSITE" id="PS50082">
    <property type="entry name" value="WD_REPEATS_2"/>
    <property type="match status" value="1"/>
</dbReference>
<dbReference type="SUPFAM" id="SSF50978">
    <property type="entry name" value="WD40 repeat-like"/>
    <property type="match status" value="1"/>
</dbReference>